<feature type="transmembrane region" description="Helical" evidence="2">
    <location>
        <begin position="21"/>
        <end position="38"/>
    </location>
</feature>
<sequence>MDWEPAGRSADKPKGKKRRGCLVAIVVVVALLVIAGVSRCGGGGDERLDWPTSGLATMLPKPDSDAGSVIANSDESFSASVDDYTQEKYDSYVAQCQEMGFTVEVENGTGTYAAYSEEGYHLSLTFFDSSVGSMNVTLDAPIEMSTISWPAVGAGSLVPAPTSTTGSIDSDSSGFFFAYVGETSAEDYAAYVDACSDAGFNVDYDRGDTWYGADNADGVSLRVEYHGFNTMSVRVDVPDGTEAEPAAEGEAVSTETTTPTTDASGVNPDFKATMDGYESYINEYIDFINTYNSDPNNVVGMLAQYNEMMQEYANWTEQIDAIDESSLSAADLAYYTEVMGRVNARLLEVGQ</sequence>
<keyword evidence="2" id="KW-0812">Transmembrane</keyword>
<feature type="compositionally biased region" description="Low complexity" evidence="1">
    <location>
        <begin position="248"/>
        <end position="261"/>
    </location>
</feature>
<dbReference type="AlphaFoldDB" id="A0A9D2JDS3"/>
<evidence type="ECO:0000313" key="4">
    <source>
        <dbReference type="EMBL" id="HIZ45592.1"/>
    </source>
</evidence>
<dbReference type="EMBL" id="DXBM01000011">
    <property type="protein sequence ID" value="HIZ45592.1"/>
    <property type="molecule type" value="Genomic_DNA"/>
</dbReference>
<proteinExistence type="predicted"/>
<evidence type="ECO:0000256" key="2">
    <source>
        <dbReference type="SAM" id="Phobius"/>
    </source>
</evidence>
<reference evidence="4" key="1">
    <citation type="journal article" date="2021" name="PeerJ">
        <title>Extensive microbial diversity within the chicken gut microbiome revealed by metagenomics and culture.</title>
        <authorList>
            <person name="Gilroy R."/>
            <person name="Ravi A."/>
            <person name="Getino M."/>
            <person name="Pursley I."/>
            <person name="Horton D.L."/>
            <person name="Alikhan N.F."/>
            <person name="Baker D."/>
            <person name="Gharbi K."/>
            <person name="Hall N."/>
            <person name="Watson M."/>
            <person name="Adriaenssens E.M."/>
            <person name="Foster-Nyarko E."/>
            <person name="Jarju S."/>
            <person name="Secka A."/>
            <person name="Antonio M."/>
            <person name="Oren A."/>
            <person name="Chaudhuri R.R."/>
            <person name="La Ragione R."/>
            <person name="Hildebrand F."/>
            <person name="Pallen M.J."/>
        </authorList>
    </citation>
    <scope>NUCLEOTIDE SEQUENCE</scope>
    <source>
        <strain evidence="4">ChiHjej12B11-14209</strain>
    </source>
</reference>
<evidence type="ECO:0000259" key="3">
    <source>
        <dbReference type="Pfam" id="PF20234"/>
    </source>
</evidence>
<dbReference type="Pfam" id="PF20234">
    <property type="entry name" value="DUF6591"/>
    <property type="match status" value="2"/>
</dbReference>
<keyword evidence="2" id="KW-0472">Membrane</keyword>
<name>A0A9D2JDS3_9ACTN</name>
<comment type="caution">
    <text evidence="4">The sequence shown here is derived from an EMBL/GenBank/DDBJ whole genome shotgun (WGS) entry which is preliminary data.</text>
</comment>
<accession>A0A9D2JDS3</accession>
<feature type="domain" description="DUF6591" evidence="3">
    <location>
        <begin position="143"/>
        <end position="349"/>
    </location>
</feature>
<dbReference type="Proteomes" id="UP000824062">
    <property type="component" value="Unassembled WGS sequence"/>
</dbReference>
<gene>
    <name evidence="4" type="ORF">IAA19_01005</name>
</gene>
<feature type="region of interest" description="Disordered" evidence="1">
    <location>
        <begin position="241"/>
        <end position="267"/>
    </location>
</feature>
<protein>
    <recommendedName>
        <fullName evidence="3">DUF6591 domain-containing protein</fullName>
    </recommendedName>
</protein>
<dbReference type="InterPro" id="IPR046526">
    <property type="entry name" value="DUF6591"/>
</dbReference>
<feature type="domain" description="DUF6591" evidence="3">
    <location>
        <begin position="47"/>
        <end position="141"/>
    </location>
</feature>
<organism evidence="4 5">
    <name type="scientific">Candidatus Olsenella pullistercoris</name>
    <dbReference type="NCBI Taxonomy" id="2838712"/>
    <lineage>
        <taxon>Bacteria</taxon>
        <taxon>Bacillati</taxon>
        <taxon>Actinomycetota</taxon>
        <taxon>Coriobacteriia</taxon>
        <taxon>Coriobacteriales</taxon>
        <taxon>Atopobiaceae</taxon>
        <taxon>Olsenella</taxon>
    </lineage>
</organism>
<keyword evidence="2" id="KW-1133">Transmembrane helix</keyword>
<evidence type="ECO:0000313" key="5">
    <source>
        <dbReference type="Proteomes" id="UP000824062"/>
    </source>
</evidence>
<evidence type="ECO:0000256" key="1">
    <source>
        <dbReference type="SAM" id="MobiDB-lite"/>
    </source>
</evidence>
<reference evidence="4" key="2">
    <citation type="submission" date="2021-04" db="EMBL/GenBank/DDBJ databases">
        <authorList>
            <person name="Gilroy R."/>
        </authorList>
    </citation>
    <scope>NUCLEOTIDE SEQUENCE</scope>
    <source>
        <strain evidence="4">ChiHjej12B11-14209</strain>
    </source>
</reference>